<dbReference type="AlphaFoldDB" id="A0AAJ2EVY5"/>
<gene>
    <name evidence="1" type="ORF">QE440_001770</name>
</gene>
<comment type="caution">
    <text evidence="1">The sequence shown here is derived from an EMBL/GenBank/DDBJ whole genome shotgun (WGS) entry which is preliminary data.</text>
</comment>
<evidence type="ECO:0000313" key="2">
    <source>
        <dbReference type="Proteomes" id="UP001268036"/>
    </source>
</evidence>
<reference evidence="1" key="1">
    <citation type="submission" date="2023-08" db="EMBL/GenBank/DDBJ databases">
        <title>Functional and genomic diversity of the sorghum phyllosphere microbiome.</title>
        <authorList>
            <person name="Shade A."/>
        </authorList>
    </citation>
    <scope>NUCLEOTIDE SEQUENCE</scope>
    <source>
        <strain evidence="1">SORGH_AS_0201</strain>
    </source>
</reference>
<dbReference type="RefSeq" id="WP_309757424.1">
    <property type="nucleotide sequence ID" value="NZ_JAVJAF010000001.1"/>
</dbReference>
<evidence type="ECO:0000313" key="1">
    <source>
        <dbReference type="EMBL" id="MDR6234029.1"/>
    </source>
</evidence>
<organism evidence="1 2">
    <name type="scientific">Pseudomonas oryzihabitans</name>
    <dbReference type="NCBI Taxonomy" id="47885"/>
    <lineage>
        <taxon>Bacteria</taxon>
        <taxon>Pseudomonadati</taxon>
        <taxon>Pseudomonadota</taxon>
        <taxon>Gammaproteobacteria</taxon>
        <taxon>Pseudomonadales</taxon>
        <taxon>Pseudomonadaceae</taxon>
        <taxon>Pseudomonas</taxon>
    </lineage>
</organism>
<name>A0AAJ2EVY5_9PSED</name>
<sequence length="343" mass="38775">MAGELTIRNESDAFEVIQEYLDNGQLKGNVTVKLSGWPKLQVRLVGEQFDATITPPVMKSFLELQALIYRSYAIAQYETDDTRRLSAEEKEALEIQVKVEEGSSIFEVDFQAVLEKFAEKAAETMPPELVVITVVGLGVLWAGKASYSAYLNYRKEVRLAEVKSEEQRNMLAVFEHSSKEETKRVELLTRLMIREPTLQAVAREAHDTQTEMLKGFATAEEATVSGITTSAEVAQELLVNARRKAVERRLDGFYRVLRVDSSNPEAFKVKIRRHRSAVEFEALVEDTTLDAEKKEVLQYAEWERTTVYLNINAKVLDDIVKNAVILGVERRDPPELISEAKGS</sequence>
<proteinExistence type="predicted"/>
<protein>
    <submittedName>
        <fullName evidence="1">Uncharacterized protein</fullName>
    </submittedName>
</protein>
<dbReference type="EMBL" id="JAVJAF010000001">
    <property type="protein sequence ID" value="MDR6234029.1"/>
    <property type="molecule type" value="Genomic_DNA"/>
</dbReference>
<dbReference type="Proteomes" id="UP001268036">
    <property type="component" value="Unassembled WGS sequence"/>
</dbReference>
<accession>A0AAJ2EVY5</accession>